<dbReference type="GO" id="GO:0005739">
    <property type="term" value="C:mitochondrion"/>
    <property type="evidence" value="ECO:0007669"/>
    <property type="project" value="TreeGrafter"/>
</dbReference>
<comment type="catalytic activity">
    <reaction evidence="2">
        <text>O-phospho-L-seryl-[protein] + H2O = L-seryl-[protein] + phosphate</text>
        <dbReference type="Rhea" id="RHEA:20629"/>
        <dbReference type="Rhea" id="RHEA-COMP:9863"/>
        <dbReference type="Rhea" id="RHEA-COMP:11604"/>
        <dbReference type="ChEBI" id="CHEBI:15377"/>
        <dbReference type="ChEBI" id="CHEBI:29999"/>
        <dbReference type="ChEBI" id="CHEBI:43474"/>
        <dbReference type="ChEBI" id="CHEBI:83421"/>
        <dbReference type="EC" id="3.1.3.16"/>
    </reaction>
</comment>
<evidence type="ECO:0000256" key="1">
    <source>
        <dbReference type="ARBA" id="ARBA00006702"/>
    </source>
</evidence>
<dbReference type="GO" id="GO:0004722">
    <property type="term" value="F:protein serine/threonine phosphatase activity"/>
    <property type="evidence" value="ECO:0007669"/>
    <property type="project" value="UniProtKB-EC"/>
</dbReference>
<dbReference type="AlphaFoldDB" id="A0A814JAI9"/>
<dbReference type="SMART" id="SM00331">
    <property type="entry name" value="PP2C_SIG"/>
    <property type="match status" value="1"/>
</dbReference>
<keyword evidence="5" id="KW-1185">Reference proteome</keyword>
<evidence type="ECO:0000313" key="4">
    <source>
        <dbReference type="EMBL" id="CAF1036725.1"/>
    </source>
</evidence>
<organism evidence="4 5">
    <name type="scientific">Brachionus calyciflorus</name>
    <dbReference type="NCBI Taxonomy" id="104777"/>
    <lineage>
        <taxon>Eukaryota</taxon>
        <taxon>Metazoa</taxon>
        <taxon>Spiralia</taxon>
        <taxon>Gnathifera</taxon>
        <taxon>Rotifera</taxon>
        <taxon>Eurotatoria</taxon>
        <taxon>Monogononta</taxon>
        <taxon>Pseudotrocha</taxon>
        <taxon>Ploima</taxon>
        <taxon>Brachionidae</taxon>
        <taxon>Brachionus</taxon>
    </lineage>
</organism>
<comment type="catalytic activity">
    <reaction evidence="2">
        <text>O-phospho-L-threonyl-[protein] + H2O = L-threonyl-[protein] + phosphate</text>
        <dbReference type="Rhea" id="RHEA:47004"/>
        <dbReference type="Rhea" id="RHEA-COMP:11060"/>
        <dbReference type="Rhea" id="RHEA-COMP:11605"/>
        <dbReference type="ChEBI" id="CHEBI:15377"/>
        <dbReference type="ChEBI" id="CHEBI:30013"/>
        <dbReference type="ChEBI" id="CHEBI:43474"/>
        <dbReference type="ChEBI" id="CHEBI:61977"/>
        <dbReference type="EC" id="3.1.3.16"/>
    </reaction>
</comment>
<accession>A0A814JAI9</accession>
<evidence type="ECO:0000259" key="3">
    <source>
        <dbReference type="PROSITE" id="PS51746"/>
    </source>
</evidence>
<dbReference type="OrthoDB" id="60843at2759"/>
<dbReference type="EC" id="3.1.3.16" evidence="2"/>
<dbReference type="PANTHER" id="PTHR12320">
    <property type="entry name" value="PROTEIN PHOSPHATASE 2C"/>
    <property type="match status" value="1"/>
</dbReference>
<keyword evidence="2" id="KW-0378">Hydrolase</keyword>
<dbReference type="EMBL" id="CAJNOC010004899">
    <property type="protein sequence ID" value="CAF1036725.1"/>
    <property type="molecule type" value="Genomic_DNA"/>
</dbReference>
<dbReference type="Gene3D" id="3.60.40.10">
    <property type="entry name" value="PPM-type phosphatase domain"/>
    <property type="match status" value="1"/>
</dbReference>
<dbReference type="Proteomes" id="UP000663879">
    <property type="component" value="Unassembled WGS sequence"/>
</dbReference>
<protein>
    <recommendedName>
        <fullName evidence="2">Protein phosphatase</fullName>
        <ecNumber evidence="2">3.1.3.16</ecNumber>
    </recommendedName>
</protein>
<comment type="similarity">
    <text evidence="1 2">Belongs to the PP2C family.</text>
</comment>
<dbReference type="InterPro" id="IPR036457">
    <property type="entry name" value="PPM-type-like_dom_sf"/>
</dbReference>
<keyword evidence="2" id="KW-0460">Magnesium</keyword>
<keyword evidence="2" id="KW-0904">Protein phosphatase</keyword>
<comment type="cofactor">
    <cofactor evidence="2">
        <name>Mg(2+)</name>
        <dbReference type="ChEBI" id="CHEBI:18420"/>
    </cofactor>
</comment>
<dbReference type="SMART" id="SM00332">
    <property type="entry name" value="PP2Cc"/>
    <property type="match status" value="1"/>
</dbReference>
<sequence length="328" mass="36930">MFKIIRKQINAIRGLLNEYNRTQVLRSLTTRQIETSEQSQHKANFHLVTAFSGFSKEFFNTNQPPTINQKKIIIGDDSWFIANQKCADVMGIADGVGGWREMGVDPSKFSSNLMKQCKRIVEQDNAVFANCDGMSERTPLDILVQSYNCLIESKDQSLIGSSTACIVVFNRESKILYSANLGDSGFVIIRNNKIVFRSQEQYHYFNAPFQLALLPNMLNEENLFNDKPQSASVNAFQLLEGDFIVMATDGLWDNLSESHLLLKIANIKDCFKEDMQQAARNIASFAAELSQDPDYMSPFAISARKHGLNFRGGKPDDITVLLARVSKT</sequence>
<dbReference type="PROSITE" id="PS51746">
    <property type="entry name" value="PPM_2"/>
    <property type="match status" value="1"/>
</dbReference>
<dbReference type="PANTHER" id="PTHR12320:SF1">
    <property type="entry name" value="PROTEIN PHOSPHATASE PTC7 HOMOLOG"/>
    <property type="match status" value="1"/>
</dbReference>
<evidence type="ECO:0000256" key="2">
    <source>
        <dbReference type="RuleBase" id="RU366020"/>
    </source>
</evidence>
<comment type="cofactor">
    <cofactor evidence="2">
        <name>Mn(2+)</name>
        <dbReference type="ChEBI" id="CHEBI:29035"/>
    </cofactor>
</comment>
<dbReference type="SUPFAM" id="SSF81606">
    <property type="entry name" value="PP2C-like"/>
    <property type="match status" value="1"/>
</dbReference>
<dbReference type="InterPro" id="IPR001932">
    <property type="entry name" value="PPM-type_phosphatase-like_dom"/>
</dbReference>
<dbReference type="Pfam" id="PF07228">
    <property type="entry name" value="SpoIIE"/>
    <property type="match status" value="1"/>
</dbReference>
<keyword evidence="2" id="KW-0464">Manganese</keyword>
<proteinExistence type="inferred from homology"/>
<feature type="domain" description="PPM-type phosphatase" evidence="3">
    <location>
        <begin position="61"/>
        <end position="325"/>
    </location>
</feature>
<reference evidence="4" key="1">
    <citation type="submission" date="2021-02" db="EMBL/GenBank/DDBJ databases">
        <authorList>
            <person name="Nowell W R."/>
        </authorList>
    </citation>
    <scope>NUCLEOTIDE SEQUENCE</scope>
    <source>
        <strain evidence="4">Ploen Becks lab</strain>
    </source>
</reference>
<name>A0A814JAI9_9BILA</name>
<evidence type="ECO:0000313" key="5">
    <source>
        <dbReference type="Proteomes" id="UP000663879"/>
    </source>
</evidence>
<gene>
    <name evidence="4" type="ORF">OXX778_LOCUS18149</name>
</gene>
<comment type="caution">
    <text evidence="4">The sequence shown here is derived from an EMBL/GenBank/DDBJ whole genome shotgun (WGS) entry which is preliminary data.</text>
</comment>
<dbReference type="InterPro" id="IPR039123">
    <property type="entry name" value="PPTC7"/>
</dbReference>
<keyword evidence="2" id="KW-0479">Metal-binding</keyword>
<dbReference type="CDD" id="cd00143">
    <property type="entry name" value="PP2Cc"/>
    <property type="match status" value="1"/>
</dbReference>
<dbReference type="GO" id="GO:0046872">
    <property type="term" value="F:metal ion binding"/>
    <property type="evidence" value="ECO:0007669"/>
    <property type="project" value="UniProtKB-UniRule"/>
</dbReference>